<dbReference type="EMBL" id="JAASQP010000001">
    <property type="protein sequence ID" value="NIJ24600.1"/>
    <property type="molecule type" value="Genomic_DNA"/>
</dbReference>
<organism evidence="4 5">
    <name type="scientific">Sphingomonas japonica</name>
    <dbReference type="NCBI Taxonomy" id="511662"/>
    <lineage>
        <taxon>Bacteria</taxon>
        <taxon>Pseudomonadati</taxon>
        <taxon>Pseudomonadota</taxon>
        <taxon>Alphaproteobacteria</taxon>
        <taxon>Sphingomonadales</taxon>
        <taxon>Sphingomonadaceae</taxon>
        <taxon>Sphingomonas</taxon>
    </lineage>
</organism>
<sequence length="119" mass="12296">MKLILAGAMLMTIGAPLSAAQEAHAPIYLETETDGDMVSVRVVGNADAATDATYTLAVSSGGSGSNRSVQSGRARLEPGRRVTLINLKVSRGGSDDWSAKLDVTPTSSASYTQERGPQG</sequence>
<evidence type="ECO:0000259" key="3">
    <source>
        <dbReference type="Pfam" id="PF21112"/>
    </source>
</evidence>
<evidence type="ECO:0000313" key="5">
    <source>
        <dbReference type="Proteomes" id="UP000788153"/>
    </source>
</evidence>
<feature type="compositionally biased region" description="Polar residues" evidence="1">
    <location>
        <begin position="104"/>
        <end position="119"/>
    </location>
</feature>
<dbReference type="Proteomes" id="UP000788153">
    <property type="component" value="Unassembled WGS sequence"/>
</dbReference>
<evidence type="ECO:0000313" key="4">
    <source>
        <dbReference type="EMBL" id="NIJ24600.1"/>
    </source>
</evidence>
<dbReference type="InterPro" id="IPR047726">
    <property type="entry name" value="CsgH_dom"/>
</dbReference>
<feature type="region of interest" description="Disordered" evidence="1">
    <location>
        <begin position="93"/>
        <end position="119"/>
    </location>
</feature>
<dbReference type="Gene3D" id="2.60.40.2420">
    <property type="match status" value="1"/>
</dbReference>
<dbReference type="RefSeq" id="WP_140046943.1">
    <property type="nucleotide sequence ID" value="NZ_BAAAEV010000001.1"/>
</dbReference>
<dbReference type="NCBIfam" id="NF041112">
    <property type="entry name" value="chap_CsgH_alph"/>
    <property type="match status" value="1"/>
</dbReference>
<feature type="signal peptide" evidence="2">
    <location>
        <begin position="1"/>
        <end position="19"/>
    </location>
</feature>
<proteinExistence type="predicted"/>
<evidence type="ECO:0000256" key="2">
    <source>
        <dbReference type="SAM" id="SignalP"/>
    </source>
</evidence>
<feature type="chain" id="PRO_5045342427" description="CsgH-like domain-containing protein" evidence="2">
    <location>
        <begin position="20"/>
        <end position="119"/>
    </location>
</feature>
<gene>
    <name evidence="4" type="ORF">FHT01_002142</name>
</gene>
<keyword evidence="2" id="KW-0732">Signal</keyword>
<protein>
    <recommendedName>
        <fullName evidence="3">CsgH-like domain-containing protein</fullName>
    </recommendedName>
</protein>
<name>A0ABX0U266_9SPHN</name>
<evidence type="ECO:0000256" key="1">
    <source>
        <dbReference type="SAM" id="MobiDB-lite"/>
    </source>
</evidence>
<accession>A0ABX0U266</accession>
<reference evidence="4 5" key="1">
    <citation type="submission" date="2020-03" db="EMBL/GenBank/DDBJ databases">
        <title>Genomic Encyclopedia of Type Strains, Phase IV (KMG-IV): sequencing the most valuable type-strain genomes for metagenomic binning, comparative biology and taxonomic classification.</title>
        <authorList>
            <person name="Goeker M."/>
        </authorList>
    </citation>
    <scope>NUCLEOTIDE SEQUENCE [LARGE SCALE GENOMIC DNA]</scope>
    <source>
        <strain evidence="4 5">DSM 22753</strain>
    </source>
</reference>
<comment type="caution">
    <text evidence="4">The sequence shown here is derived from an EMBL/GenBank/DDBJ whole genome shotgun (WGS) entry which is preliminary data.</text>
</comment>
<dbReference type="InterPro" id="IPR053722">
    <property type="entry name" value="Curli_assembly_CsgC/AgfC"/>
</dbReference>
<feature type="domain" description="CsgH-like" evidence="3">
    <location>
        <begin position="30"/>
        <end position="107"/>
    </location>
</feature>
<keyword evidence="5" id="KW-1185">Reference proteome</keyword>
<dbReference type="InterPro" id="IPR048632">
    <property type="entry name" value="CsgH-like"/>
</dbReference>
<dbReference type="Pfam" id="PF21112">
    <property type="entry name" value="CsgH"/>
    <property type="match status" value="1"/>
</dbReference>